<protein>
    <submittedName>
        <fullName evidence="9">Uncharacterized protein</fullName>
    </submittedName>
</protein>
<organism evidence="9">
    <name type="scientific">Arcella intermedia</name>
    <dbReference type="NCBI Taxonomy" id="1963864"/>
    <lineage>
        <taxon>Eukaryota</taxon>
        <taxon>Amoebozoa</taxon>
        <taxon>Tubulinea</taxon>
        <taxon>Elardia</taxon>
        <taxon>Arcellinida</taxon>
        <taxon>Sphaerothecina</taxon>
        <taxon>Arcellidae</taxon>
        <taxon>Arcella</taxon>
    </lineage>
</organism>
<evidence type="ECO:0000256" key="2">
    <source>
        <dbReference type="ARBA" id="ARBA00008744"/>
    </source>
</evidence>
<feature type="transmembrane region" description="Helical" evidence="8">
    <location>
        <begin position="353"/>
        <end position="371"/>
    </location>
</feature>
<sequence length="601" mass="68871">MFENLRWWSTRTDIQKQTSFFSEQAFYYRYFKKSVDSSSLSQILTLFTSDRRVQYPDTLNPLQHFNVYPELLLSLLYRLLPLNTPPIDYYIHSLHLLNGLYLGALFLTSTALSGLLGGLLSISAAFFNYTQLTRSWFSLPLRESWAMPFLMLQIALLTHFLRRNEIQHFQGALHLSALSLLTLLFLLSWQFGPFAVFTQVLSLYCTYLFGYMRRGVYVKCLGPVLVGGCCAVLLEFGNGMLLNSLMFHSVLVTSVMAYFLPNREVIQQKGRSLVSHLLALLWNGTLLVLTVALIVGEKLLVSKVFGLSDDGHIFDILRAKFTNYETMHTTLYLKQIEYQFIDQGTINDLTTTYLLPILGFVMVVMLFKVLFRAKLQSTEVYHWFQCLFMGLLTILIMRLKVFGVPCACLMISLLCNTDFIDTCEQILTKLRVPTSKTHIVYGLVLILLMGLMAQPGIANIKASLQDEKEWDHQPLQAYMKWIVANTPRDAVFSGDMVTMSYVMLCTDRIVTNHPHYETEEIRNRTALVYSIYTCKSPEEVYNILVKLGSDYVDVSPGGCVKSEVFGADCDQKHKFCNTVQNSPYFTPVFQNSNYRLFKINK</sequence>
<evidence type="ECO:0000313" key="9">
    <source>
        <dbReference type="EMBL" id="NDV30323.1"/>
    </source>
</evidence>
<evidence type="ECO:0000256" key="4">
    <source>
        <dbReference type="ARBA" id="ARBA00022679"/>
    </source>
</evidence>
<dbReference type="EMBL" id="GIBP01001354">
    <property type="protein sequence ID" value="NDV30323.1"/>
    <property type="molecule type" value="Transcribed_RNA"/>
</dbReference>
<keyword evidence="6 8" id="KW-1133">Transmembrane helix</keyword>
<keyword evidence="7 8" id="KW-0472">Membrane</keyword>
<evidence type="ECO:0000256" key="7">
    <source>
        <dbReference type="ARBA" id="ARBA00023136"/>
    </source>
</evidence>
<evidence type="ECO:0000256" key="6">
    <source>
        <dbReference type="ARBA" id="ARBA00022989"/>
    </source>
</evidence>
<proteinExistence type="inferred from homology"/>
<feature type="transmembrane region" description="Helical" evidence="8">
    <location>
        <begin position="439"/>
        <end position="457"/>
    </location>
</feature>
<dbReference type="PANTHER" id="PTHR31488">
    <property type="entry name" value="DPY-19-LIKE 1, LIKE (H. SAPIENS)"/>
    <property type="match status" value="1"/>
</dbReference>
<comment type="subcellular location">
    <subcellularLocation>
        <location evidence="1">Membrane</location>
        <topology evidence="1">Multi-pass membrane protein</topology>
    </subcellularLocation>
</comment>
<dbReference type="InterPro" id="IPR018732">
    <property type="entry name" value="Dpy-19/Dpy-19-like"/>
</dbReference>
<dbReference type="PANTHER" id="PTHR31488:SF1">
    <property type="entry name" value="C-MANNOSYLTRANSFERASE DPY19L1"/>
    <property type="match status" value="1"/>
</dbReference>
<reference evidence="9" key="1">
    <citation type="journal article" date="2020" name="J. Eukaryot. Microbiol.">
        <title>De novo Sequencing, Assembly and Annotation of the Transcriptome for the Free-Living Testate Amoeba Arcella intermedia.</title>
        <authorList>
            <person name="Ribeiro G.M."/>
            <person name="Porfirio-Sousa A.L."/>
            <person name="Maurer-Alcala X.X."/>
            <person name="Katz L.A."/>
            <person name="Lahr D.J.G."/>
        </authorList>
    </citation>
    <scope>NUCLEOTIDE SEQUENCE</scope>
</reference>
<dbReference type="AlphaFoldDB" id="A0A6B2KZY4"/>
<comment type="similarity">
    <text evidence="2">Belongs to the dpy-19 family.</text>
</comment>
<dbReference type="Pfam" id="PF10034">
    <property type="entry name" value="Dpy19"/>
    <property type="match status" value="1"/>
</dbReference>
<evidence type="ECO:0000256" key="8">
    <source>
        <dbReference type="SAM" id="Phobius"/>
    </source>
</evidence>
<feature type="transmembrane region" description="Helical" evidence="8">
    <location>
        <begin position="273"/>
        <end position="295"/>
    </location>
</feature>
<dbReference type="GO" id="GO:0000030">
    <property type="term" value="F:mannosyltransferase activity"/>
    <property type="evidence" value="ECO:0007669"/>
    <property type="project" value="TreeGrafter"/>
</dbReference>
<evidence type="ECO:0000256" key="3">
    <source>
        <dbReference type="ARBA" id="ARBA00022676"/>
    </source>
</evidence>
<keyword evidence="4" id="KW-0808">Transferase</keyword>
<feature type="transmembrane region" description="Helical" evidence="8">
    <location>
        <begin position="240"/>
        <end position="261"/>
    </location>
</feature>
<name>A0A6B2KZY4_9EUKA</name>
<feature type="transmembrane region" description="Helical" evidence="8">
    <location>
        <begin position="100"/>
        <end position="125"/>
    </location>
</feature>
<dbReference type="GO" id="GO:0005637">
    <property type="term" value="C:nuclear inner membrane"/>
    <property type="evidence" value="ECO:0007669"/>
    <property type="project" value="TreeGrafter"/>
</dbReference>
<feature type="transmembrane region" description="Helical" evidence="8">
    <location>
        <begin position="380"/>
        <end position="396"/>
    </location>
</feature>
<evidence type="ECO:0000256" key="1">
    <source>
        <dbReference type="ARBA" id="ARBA00004141"/>
    </source>
</evidence>
<accession>A0A6B2KZY4</accession>
<evidence type="ECO:0000256" key="5">
    <source>
        <dbReference type="ARBA" id="ARBA00022692"/>
    </source>
</evidence>
<keyword evidence="5 8" id="KW-0812">Transmembrane</keyword>
<feature type="transmembrane region" description="Helical" evidence="8">
    <location>
        <begin position="216"/>
        <end position="234"/>
    </location>
</feature>
<keyword evidence="3" id="KW-0328">Glycosyltransferase</keyword>
<feature type="transmembrane region" description="Helical" evidence="8">
    <location>
        <begin position="145"/>
        <end position="162"/>
    </location>
</feature>